<dbReference type="PANTHER" id="PTHR42734:SF17">
    <property type="entry name" value="METAL TRANSPORT SYSTEM ATP-BINDING PROTEIN TM_0124-RELATED"/>
    <property type="match status" value="1"/>
</dbReference>
<evidence type="ECO:0000259" key="5">
    <source>
        <dbReference type="PROSITE" id="PS50893"/>
    </source>
</evidence>
<dbReference type="PANTHER" id="PTHR42734">
    <property type="entry name" value="METAL TRANSPORT SYSTEM ATP-BINDING PROTEIN TM_0124-RELATED"/>
    <property type="match status" value="1"/>
</dbReference>
<keyword evidence="4 6" id="KW-0067">ATP-binding</keyword>
<dbReference type="InterPro" id="IPR027417">
    <property type="entry name" value="P-loop_NTPase"/>
</dbReference>
<name>A0AAE6M353_LEUCA</name>
<evidence type="ECO:0000256" key="2">
    <source>
        <dbReference type="ARBA" id="ARBA00022448"/>
    </source>
</evidence>
<dbReference type="InterPro" id="IPR003439">
    <property type="entry name" value="ABC_transporter-like_ATP-bd"/>
</dbReference>
<dbReference type="AlphaFoldDB" id="A0AAE6M353"/>
<reference evidence="6 7" key="1">
    <citation type="submission" date="2019-06" db="EMBL/GenBank/DDBJ databases">
        <title>Genome analyses of bacteria isolated from kimchi.</title>
        <authorList>
            <person name="Lee S."/>
            <person name="Ahn S."/>
            <person name="Roh S."/>
        </authorList>
    </citation>
    <scope>NUCLEOTIDE SEQUENCE [LARGE SCALE GENOMIC DNA]</scope>
    <source>
        <strain evidence="6 7">CBA3620</strain>
    </source>
</reference>
<dbReference type="Proteomes" id="UP000321332">
    <property type="component" value="Chromosome"/>
</dbReference>
<evidence type="ECO:0000256" key="4">
    <source>
        <dbReference type="ARBA" id="ARBA00022840"/>
    </source>
</evidence>
<dbReference type="Gene3D" id="3.40.50.300">
    <property type="entry name" value="P-loop containing nucleotide triphosphate hydrolases"/>
    <property type="match status" value="1"/>
</dbReference>
<dbReference type="InterPro" id="IPR003593">
    <property type="entry name" value="AAA+_ATPase"/>
</dbReference>
<keyword evidence="2" id="KW-0813">Transport</keyword>
<evidence type="ECO:0000256" key="1">
    <source>
        <dbReference type="ARBA" id="ARBA00005417"/>
    </source>
</evidence>
<evidence type="ECO:0000313" key="6">
    <source>
        <dbReference type="EMBL" id="QEA33153.1"/>
    </source>
</evidence>
<sequence>MSIIKTKDFGIRYGEKIVLSHANIDVPIGRFFAVLGENGAGKTSFVKALIGQNQQISGDLQVNAQRIGFVPQFREITRDYPLTVSEFVGLNYNQGWHLWTNSSEKEAIQDALKRMDLLDIQNKRLGLASGGQKQRAFVAQALVQNPDLLILDESTASLDHEHKVQLLRIVKQLQETENLTILFITHELKLVSEFADGYLLFENGEATQGEASQLQSLTTRLTYSHFEDEVHHV</sequence>
<dbReference type="GO" id="GO:0016887">
    <property type="term" value="F:ATP hydrolysis activity"/>
    <property type="evidence" value="ECO:0007669"/>
    <property type="project" value="InterPro"/>
</dbReference>
<evidence type="ECO:0000256" key="3">
    <source>
        <dbReference type="ARBA" id="ARBA00022741"/>
    </source>
</evidence>
<proteinExistence type="inferred from homology"/>
<dbReference type="RefSeq" id="WP_014973910.1">
    <property type="nucleotide sequence ID" value="NZ_BPKR01000008.1"/>
</dbReference>
<dbReference type="OMA" id="RVGMQDK"/>
<dbReference type="PROSITE" id="PS50893">
    <property type="entry name" value="ABC_TRANSPORTER_2"/>
    <property type="match status" value="1"/>
</dbReference>
<accession>A0AAE6M353</accession>
<evidence type="ECO:0000313" key="7">
    <source>
        <dbReference type="Proteomes" id="UP000321332"/>
    </source>
</evidence>
<organism evidence="6 7">
    <name type="scientific">Leuconostoc carnosum</name>
    <dbReference type="NCBI Taxonomy" id="1252"/>
    <lineage>
        <taxon>Bacteria</taxon>
        <taxon>Bacillati</taxon>
        <taxon>Bacillota</taxon>
        <taxon>Bacilli</taxon>
        <taxon>Lactobacillales</taxon>
        <taxon>Lactobacillaceae</taxon>
        <taxon>Leuconostoc</taxon>
    </lineage>
</organism>
<gene>
    <name evidence="6" type="ORF">FGL89_02810</name>
</gene>
<dbReference type="EMBL" id="CP042374">
    <property type="protein sequence ID" value="QEA33153.1"/>
    <property type="molecule type" value="Genomic_DNA"/>
</dbReference>
<dbReference type="GeneID" id="61186660"/>
<protein>
    <submittedName>
        <fullName evidence="6">ATP-binding cassette domain-containing protein</fullName>
    </submittedName>
</protein>
<dbReference type="SUPFAM" id="SSF52540">
    <property type="entry name" value="P-loop containing nucleoside triphosphate hydrolases"/>
    <property type="match status" value="1"/>
</dbReference>
<dbReference type="GO" id="GO:0005524">
    <property type="term" value="F:ATP binding"/>
    <property type="evidence" value="ECO:0007669"/>
    <property type="project" value="UniProtKB-KW"/>
</dbReference>
<dbReference type="Pfam" id="PF00005">
    <property type="entry name" value="ABC_tran"/>
    <property type="match status" value="1"/>
</dbReference>
<keyword evidence="3" id="KW-0547">Nucleotide-binding</keyword>
<feature type="domain" description="ABC transporter" evidence="5">
    <location>
        <begin position="4"/>
        <end position="228"/>
    </location>
</feature>
<comment type="similarity">
    <text evidence="1">Belongs to the ABC transporter superfamily.</text>
</comment>
<dbReference type="SMART" id="SM00382">
    <property type="entry name" value="AAA"/>
    <property type="match status" value="1"/>
</dbReference>
<dbReference type="InterPro" id="IPR050153">
    <property type="entry name" value="Metal_Ion_Import_ABC"/>
</dbReference>